<keyword evidence="3" id="KW-0133">Cell shape</keyword>
<name>A0A9D1EPN6_9FIRM</name>
<dbReference type="InterPro" id="IPR001182">
    <property type="entry name" value="FtsW/RodA"/>
</dbReference>
<accession>A0A9D1EPN6</accession>
<feature type="transmembrane region" description="Helical" evidence="6">
    <location>
        <begin position="178"/>
        <end position="195"/>
    </location>
</feature>
<organism evidence="7 8">
    <name type="scientific">Candidatus Faeciplasma gallinarum</name>
    <dbReference type="NCBI Taxonomy" id="2840799"/>
    <lineage>
        <taxon>Bacteria</taxon>
        <taxon>Bacillati</taxon>
        <taxon>Bacillota</taxon>
        <taxon>Clostridia</taxon>
        <taxon>Eubacteriales</taxon>
        <taxon>Oscillospiraceae</taxon>
        <taxon>Oscillospiraceae incertae sedis</taxon>
        <taxon>Candidatus Faeciplasma</taxon>
    </lineage>
</organism>
<dbReference type="GO" id="GO:0051301">
    <property type="term" value="P:cell division"/>
    <property type="evidence" value="ECO:0007669"/>
    <property type="project" value="InterPro"/>
</dbReference>
<feature type="transmembrane region" description="Helical" evidence="6">
    <location>
        <begin position="59"/>
        <end position="79"/>
    </location>
</feature>
<feature type="transmembrane region" description="Helical" evidence="6">
    <location>
        <begin position="286"/>
        <end position="307"/>
    </location>
</feature>
<feature type="transmembrane region" description="Helical" evidence="6">
    <location>
        <begin position="319"/>
        <end position="346"/>
    </location>
</feature>
<keyword evidence="2 6" id="KW-0812">Transmembrane</keyword>
<comment type="caution">
    <text evidence="7">The sequence shown here is derived from an EMBL/GenBank/DDBJ whole genome shotgun (WGS) entry which is preliminary data.</text>
</comment>
<dbReference type="PANTHER" id="PTHR30474:SF1">
    <property type="entry name" value="PEPTIDOGLYCAN GLYCOSYLTRANSFERASE MRDB"/>
    <property type="match status" value="1"/>
</dbReference>
<feature type="transmembrane region" description="Helical" evidence="6">
    <location>
        <begin position="153"/>
        <end position="172"/>
    </location>
</feature>
<keyword evidence="5 6" id="KW-0472">Membrane</keyword>
<protein>
    <submittedName>
        <fullName evidence="7">FtsW/RodA/SpoVE family cell cycle protein</fullName>
    </submittedName>
</protein>
<dbReference type="Pfam" id="PF01098">
    <property type="entry name" value="FTSW_RODA_SPOVE"/>
    <property type="match status" value="1"/>
</dbReference>
<feature type="transmembrane region" description="Helical" evidence="6">
    <location>
        <begin position="200"/>
        <end position="218"/>
    </location>
</feature>
<comment type="subcellular location">
    <subcellularLocation>
        <location evidence="1">Membrane</location>
        <topology evidence="1">Multi-pass membrane protein</topology>
    </subcellularLocation>
</comment>
<proteinExistence type="predicted"/>
<feature type="transmembrane region" description="Helical" evidence="6">
    <location>
        <begin position="352"/>
        <end position="375"/>
    </location>
</feature>
<feature type="transmembrane region" description="Helical" evidence="6">
    <location>
        <begin position="86"/>
        <end position="104"/>
    </location>
</feature>
<dbReference type="PROSITE" id="PS00428">
    <property type="entry name" value="FTSW_RODA_SPOVE"/>
    <property type="match status" value="1"/>
</dbReference>
<dbReference type="GO" id="GO:0005886">
    <property type="term" value="C:plasma membrane"/>
    <property type="evidence" value="ECO:0007669"/>
    <property type="project" value="TreeGrafter"/>
</dbReference>
<evidence type="ECO:0000256" key="5">
    <source>
        <dbReference type="ARBA" id="ARBA00023136"/>
    </source>
</evidence>
<dbReference type="InterPro" id="IPR018365">
    <property type="entry name" value="Cell_cycle_FtsW-rel_CS"/>
</dbReference>
<dbReference type="EMBL" id="DVIR01000059">
    <property type="protein sequence ID" value="HIS25046.1"/>
    <property type="molecule type" value="Genomic_DNA"/>
</dbReference>
<dbReference type="Proteomes" id="UP000823982">
    <property type="component" value="Unassembled WGS sequence"/>
</dbReference>
<feature type="transmembrane region" description="Helical" evidence="6">
    <location>
        <begin position="20"/>
        <end position="39"/>
    </location>
</feature>
<reference evidence="7" key="2">
    <citation type="journal article" date="2021" name="PeerJ">
        <title>Extensive microbial diversity within the chicken gut microbiome revealed by metagenomics and culture.</title>
        <authorList>
            <person name="Gilroy R."/>
            <person name="Ravi A."/>
            <person name="Getino M."/>
            <person name="Pursley I."/>
            <person name="Horton D.L."/>
            <person name="Alikhan N.F."/>
            <person name="Baker D."/>
            <person name="Gharbi K."/>
            <person name="Hall N."/>
            <person name="Watson M."/>
            <person name="Adriaenssens E.M."/>
            <person name="Foster-Nyarko E."/>
            <person name="Jarju S."/>
            <person name="Secka A."/>
            <person name="Antonio M."/>
            <person name="Oren A."/>
            <person name="Chaudhuri R.R."/>
            <person name="La Ragione R."/>
            <person name="Hildebrand F."/>
            <person name="Pallen M.J."/>
        </authorList>
    </citation>
    <scope>NUCLEOTIDE SEQUENCE</scope>
    <source>
        <strain evidence="7">CHK157-1446</strain>
    </source>
</reference>
<dbReference type="PANTHER" id="PTHR30474">
    <property type="entry name" value="CELL CYCLE PROTEIN"/>
    <property type="match status" value="1"/>
</dbReference>
<feature type="transmembrane region" description="Helical" evidence="6">
    <location>
        <begin position="116"/>
        <end position="141"/>
    </location>
</feature>
<evidence type="ECO:0000313" key="7">
    <source>
        <dbReference type="EMBL" id="HIS25046.1"/>
    </source>
</evidence>
<dbReference type="GO" id="GO:0008360">
    <property type="term" value="P:regulation of cell shape"/>
    <property type="evidence" value="ECO:0007669"/>
    <property type="project" value="UniProtKB-KW"/>
</dbReference>
<reference evidence="7" key="1">
    <citation type="submission" date="2020-10" db="EMBL/GenBank/DDBJ databases">
        <authorList>
            <person name="Gilroy R."/>
        </authorList>
    </citation>
    <scope>NUCLEOTIDE SEQUENCE</scope>
    <source>
        <strain evidence="7">CHK157-1446</strain>
    </source>
</reference>
<dbReference type="GO" id="GO:0015648">
    <property type="term" value="F:lipid-linked peptidoglycan transporter activity"/>
    <property type="evidence" value="ECO:0007669"/>
    <property type="project" value="TreeGrafter"/>
</dbReference>
<evidence type="ECO:0000256" key="6">
    <source>
        <dbReference type="SAM" id="Phobius"/>
    </source>
</evidence>
<evidence type="ECO:0000256" key="1">
    <source>
        <dbReference type="ARBA" id="ARBA00004141"/>
    </source>
</evidence>
<evidence type="ECO:0000256" key="3">
    <source>
        <dbReference type="ARBA" id="ARBA00022960"/>
    </source>
</evidence>
<evidence type="ECO:0000256" key="4">
    <source>
        <dbReference type="ARBA" id="ARBA00022989"/>
    </source>
</evidence>
<evidence type="ECO:0000313" key="8">
    <source>
        <dbReference type="Proteomes" id="UP000823982"/>
    </source>
</evidence>
<gene>
    <name evidence="7" type="ORF">IAD01_06560</name>
</gene>
<dbReference type="AlphaFoldDB" id="A0A9D1EPN6"/>
<dbReference type="GO" id="GO:0032153">
    <property type="term" value="C:cell division site"/>
    <property type="evidence" value="ECO:0007669"/>
    <property type="project" value="TreeGrafter"/>
</dbReference>
<sequence length="388" mass="42272">MLKQVLRYVLGYLRRLDKILLALTLVCCGLGVVLIYSLAVNSQTQTITNATVDAGTVKTQIAAVCLGIAIALVAAAMNYRWFSKLWFIYLPATLGLTLLTFTSLGTSGLEGADDRAWIDLGFITIQPAEFLKLAFILSLSYHCFKTKEFFNNPLNILGVCVHGCIPIAIVMLQGDDGTAAVFLVMFLAIIFAAGISWKYILGAAVVSPIALYFLWNYYLQPVHKNRILSIINPEKYATPDLLYQTNHSLIAIGSGQLTGKGLFGGDYSYVPVCHNDFIFSYAGQTLGFIGCMTIVVLLALLCLRILTNGMRASDMLGRLICVGVFAYFIAHCVLNIGMTVGITPVIGIPLPFFSAGGSSMLTSTVAIGLVMSVYFHNTRFDSLFKNKK</sequence>
<keyword evidence="4 6" id="KW-1133">Transmembrane helix</keyword>
<evidence type="ECO:0000256" key="2">
    <source>
        <dbReference type="ARBA" id="ARBA00022692"/>
    </source>
</evidence>